<reference evidence="6 7" key="1">
    <citation type="submission" date="2020-05" db="EMBL/GenBank/DDBJ databases">
        <authorList>
            <person name="Casaregola S."/>
            <person name="Devillers H."/>
            <person name="Grondin C."/>
        </authorList>
    </citation>
    <scope>NUCLEOTIDE SEQUENCE [LARGE SCALE GENOMIC DNA]</scope>
    <source>
        <strain evidence="6 7">CLIB 1767</strain>
    </source>
</reference>
<proteinExistence type="predicted"/>
<dbReference type="Gene3D" id="3.40.50.300">
    <property type="entry name" value="P-loop containing nucleotide triphosphate hydrolases"/>
    <property type="match status" value="1"/>
</dbReference>
<dbReference type="GeneID" id="64856759"/>
<dbReference type="GO" id="GO:0005525">
    <property type="term" value="F:GTP binding"/>
    <property type="evidence" value="ECO:0007669"/>
    <property type="project" value="UniProtKB-KW"/>
</dbReference>
<keyword evidence="2" id="KW-0547">Nucleotide-binding</keyword>
<dbReference type="CDD" id="cd01876">
    <property type="entry name" value="YihA_EngB"/>
    <property type="match status" value="1"/>
</dbReference>
<dbReference type="GO" id="GO:0046872">
    <property type="term" value="F:metal ion binding"/>
    <property type="evidence" value="ECO:0007669"/>
    <property type="project" value="UniProtKB-KW"/>
</dbReference>
<keyword evidence="3" id="KW-0460">Magnesium</keyword>
<accession>A0A8H2VDY5</accession>
<dbReference type="OrthoDB" id="391988at2759"/>
<evidence type="ECO:0000313" key="7">
    <source>
        <dbReference type="Proteomes" id="UP000644660"/>
    </source>
</evidence>
<dbReference type="InterPro" id="IPR030393">
    <property type="entry name" value="G_ENGB_dom"/>
</dbReference>
<dbReference type="PANTHER" id="PTHR46498:SF1">
    <property type="entry name" value="GTP-BINDING PROTEIN 8"/>
    <property type="match status" value="1"/>
</dbReference>
<dbReference type="GO" id="GO:0005739">
    <property type="term" value="C:mitochondrion"/>
    <property type="evidence" value="ECO:0007669"/>
    <property type="project" value="TreeGrafter"/>
</dbReference>
<dbReference type="PANTHER" id="PTHR46498">
    <property type="entry name" value="GTP-BINDING PROTEIN 8"/>
    <property type="match status" value="1"/>
</dbReference>
<evidence type="ECO:0000256" key="1">
    <source>
        <dbReference type="ARBA" id="ARBA00022723"/>
    </source>
</evidence>
<keyword evidence="7" id="KW-1185">Reference proteome</keyword>
<evidence type="ECO:0000313" key="6">
    <source>
        <dbReference type="EMBL" id="CAB4253785.1"/>
    </source>
</evidence>
<evidence type="ECO:0000256" key="3">
    <source>
        <dbReference type="ARBA" id="ARBA00022842"/>
    </source>
</evidence>
<protein>
    <recommendedName>
        <fullName evidence="5">EngB-type G domain-containing protein</fullName>
    </recommendedName>
</protein>
<dbReference type="InterPro" id="IPR027417">
    <property type="entry name" value="P-loop_NTPase"/>
</dbReference>
<organism evidence="6 7">
    <name type="scientific">Maudiozyma barnettii</name>
    <dbReference type="NCBI Taxonomy" id="61262"/>
    <lineage>
        <taxon>Eukaryota</taxon>
        <taxon>Fungi</taxon>
        <taxon>Dikarya</taxon>
        <taxon>Ascomycota</taxon>
        <taxon>Saccharomycotina</taxon>
        <taxon>Saccharomycetes</taxon>
        <taxon>Saccharomycetales</taxon>
        <taxon>Saccharomycetaceae</taxon>
        <taxon>Maudiozyma</taxon>
    </lineage>
</organism>
<dbReference type="PROSITE" id="PS51706">
    <property type="entry name" value="G_ENGB"/>
    <property type="match status" value="1"/>
</dbReference>
<evidence type="ECO:0000256" key="2">
    <source>
        <dbReference type="ARBA" id="ARBA00022741"/>
    </source>
</evidence>
<evidence type="ECO:0000259" key="5">
    <source>
        <dbReference type="PROSITE" id="PS51706"/>
    </source>
</evidence>
<keyword evidence="4" id="KW-0342">GTP-binding</keyword>
<dbReference type="Proteomes" id="UP000644660">
    <property type="component" value="Unassembled WGS sequence"/>
</dbReference>
<dbReference type="InterPro" id="IPR006073">
    <property type="entry name" value="GTP-bd"/>
</dbReference>
<name>A0A8H2VDY5_9SACH</name>
<keyword evidence="1" id="KW-0479">Metal-binding</keyword>
<dbReference type="Pfam" id="PF01926">
    <property type="entry name" value="MMR_HSR1"/>
    <property type="match status" value="1"/>
</dbReference>
<sequence>MRITNKSLLHCNLPKLSSLSSIRDIVLNSKKNVSNVELDIVDKSTAQNLLKDVDKMKNKKLLVSKKRKLEIKPPWIDFNAKYNINYDSPKRAQFQKTSEFFNNAKVEFEWGVASFKSIPSEIVKTNFKEREINDHIPINSTKRFPGKTKIPFKLINGLPEITFLGRSNAGKSSILNNLVTQLGRQRLTEEARMSSRPGFTKTLNCFNIGNKFRLVDTPGYGFGSRINQGGLTMEYIENREELVRCYVLIPGDQGFTNLDMQIIHYLRDIGKPFEIIFTKMDKVKNPETLQKEIDRSGIMDFPSLPKLLFTNSSISKSCPKRYGISDLRYTILECCNLLSN</sequence>
<feature type="domain" description="EngB-type G" evidence="5">
    <location>
        <begin position="157"/>
        <end position="337"/>
    </location>
</feature>
<evidence type="ECO:0000256" key="4">
    <source>
        <dbReference type="ARBA" id="ARBA00023134"/>
    </source>
</evidence>
<comment type="caution">
    <text evidence="6">The sequence shown here is derived from an EMBL/GenBank/DDBJ whole genome shotgun (WGS) entry which is preliminary data.</text>
</comment>
<dbReference type="EMBL" id="CAEFZW010000003">
    <property type="protein sequence ID" value="CAB4253785.1"/>
    <property type="molecule type" value="Genomic_DNA"/>
</dbReference>
<dbReference type="AlphaFoldDB" id="A0A8H2VDY5"/>
<dbReference type="InterPro" id="IPR052279">
    <property type="entry name" value="EngB_GTPase"/>
</dbReference>
<gene>
    <name evidence="6" type="ORF">KABA2_03S05368</name>
</gene>
<dbReference type="RefSeq" id="XP_041405630.1">
    <property type="nucleotide sequence ID" value="XM_041549696.1"/>
</dbReference>
<dbReference type="SUPFAM" id="SSF52540">
    <property type="entry name" value="P-loop containing nucleoside triphosphate hydrolases"/>
    <property type="match status" value="1"/>
</dbReference>